<dbReference type="OMA" id="NNHSRRW"/>
<organism evidence="1 2">
    <name type="scientific">Taxus chinensis</name>
    <name type="common">Chinese yew</name>
    <name type="synonym">Taxus wallichiana var. chinensis</name>
    <dbReference type="NCBI Taxonomy" id="29808"/>
    <lineage>
        <taxon>Eukaryota</taxon>
        <taxon>Viridiplantae</taxon>
        <taxon>Streptophyta</taxon>
        <taxon>Embryophyta</taxon>
        <taxon>Tracheophyta</taxon>
        <taxon>Spermatophyta</taxon>
        <taxon>Pinopsida</taxon>
        <taxon>Pinidae</taxon>
        <taxon>Conifers II</taxon>
        <taxon>Cupressales</taxon>
        <taxon>Taxaceae</taxon>
        <taxon>Taxus</taxon>
    </lineage>
</organism>
<dbReference type="AlphaFoldDB" id="A0AA38FCA7"/>
<sequence>MRSLIPETAQKLFTAEGLKEAAKQSVGILPIPRRLQKAIQSFLQEQEKQDMKKKVIKLSETMKEFQNVSRQLESGAGPEAFQDIFDENNHSRRWKLKSSQEDIGLRYKDDEALAYVAARMPAVYSAAHRVLRE</sequence>
<proteinExistence type="predicted"/>
<dbReference type="PANTHER" id="PTHR21320">
    <property type="entry name" value="CYTOCHROME C OXIDASE ASSEMBLY PROTEIN COX11-RELATED"/>
    <property type="match status" value="1"/>
</dbReference>
<evidence type="ECO:0000313" key="1">
    <source>
        <dbReference type="EMBL" id="KAH9300804.1"/>
    </source>
</evidence>
<keyword evidence="2" id="KW-1185">Reference proteome</keyword>
<name>A0AA38FCA7_TAXCH</name>
<gene>
    <name evidence="1" type="ORF">KI387_012387</name>
</gene>
<dbReference type="EMBL" id="JAHRHJ020000009">
    <property type="protein sequence ID" value="KAH9300804.1"/>
    <property type="molecule type" value="Genomic_DNA"/>
</dbReference>
<dbReference type="Proteomes" id="UP000824469">
    <property type="component" value="Unassembled WGS sequence"/>
</dbReference>
<protein>
    <submittedName>
        <fullName evidence="1">Uncharacterized protein</fullName>
    </submittedName>
</protein>
<comment type="caution">
    <text evidence="1">The sequence shown here is derived from an EMBL/GenBank/DDBJ whole genome shotgun (WGS) entry which is preliminary data.</text>
</comment>
<reference evidence="1 2" key="1">
    <citation type="journal article" date="2021" name="Nat. Plants">
        <title>The Taxus genome provides insights into paclitaxel biosynthesis.</title>
        <authorList>
            <person name="Xiong X."/>
            <person name="Gou J."/>
            <person name="Liao Q."/>
            <person name="Li Y."/>
            <person name="Zhou Q."/>
            <person name="Bi G."/>
            <person name="Li C."/>
            <person name="Du R."/>
            <person name="Wang X."/>
            <person name="Sun T."/>
            <person name="Guo L."/>
            <person name="Liang H."/>
            <person name="Lu P."/>
            <person name="Wu Y."/>
            <person name="Zhang Z."/>
            <person name="Ro D.K."/>
            <person name="Shang Y."/>
            <person name="Huang S."/>
            <person name="Yan J."/>
        </authorList>
    </citation>
    <scope>NUCLEOTIDE SEQUENCE [LARGE SCALE GENOMIC DNA]</scope>
    <source>
        <strain evidence="1">Ta-2019</strain>
    </source>
</reference>
<feature type="non-terminal residue" evidence="1">
    <location>
        <position position="1"/>
    </location>
</feature>
<evidence type="ECO:0000313" key="2">
    <source>
        <dbReference type="Proteomes" id="UP000824469"/>
    </source>
</evidence>
<dbReference type="PANTHER" id="PTHR21320:SF3">
    <property type="entry name" value="CYTOCHROME C OXIDASE ASSEMBLY PROTEIN COX11, MITOCHONDRIAL-RELATED"/>
    <property type="match status" value="1"/>
</dbReference>
<accession>A0AA38FCA7</accession>